<organism evidence="1">
    <name type="scientific">Streptomyces steffisburgensis</name>
    <dbReference type="NCBI Taxonomy" id="68271"/>
    <lineage>
        <taxon>Bacteria</taxon>
        <taxon>Bacillati</taxon>
        <taxon>Actinomycetota</taxon>
        <taxon>Actinomycetes</taxon>
        <taxon>Kitasatosporales</taxon>
        <taxon>Streptomycetaceae</taxon>
        <taxon>Streptomyces</taxon>
    </lineage>
</organism>
<proteinExistence type="predicted"/>
<dbReference type="Pfam" id="PF02450">
    <property type="entry name" value="LCAT"/>
    <property type="match status" value="1"/>
</dbReference>
<protein>
    <submittedName>
        <fullName evidence="1">Uncharacterized protein</fullName>
    </submittedName>
</protein>
<dbReference type="Gene3D" id="3.40.50.1820">
    <property type="entry name" value="alpha/beta hydrolase"/>
    <property type="match status" value="1"/>
</dbReference>
<dbReference type="GO" id="GO:0006629">
    <property type="term" value="P:lipid metabolic process"/>
    <property type="evidence" value="ECO:0007669"/>
    <property type="project" value="InterPro"/>
</dbReference>
<evidence type="ECO:0000313" key="1">
    <source>
        <dbReference type="EMBL" id="CAJ42341.1"/>
    </source>
</evidence>
<dbReference type="InterPro" id="IPR003386">
    <property type="entry name" value="LACT/PDAT_acylTrfase"/>
</dbReference>
<dbReference type="SUPFAM" id="SSF53474">
    <property type="entry name" value="alpha/beta-Hydrolases"/>
    <property type="match status" value="1"/>
</dbReference>
<reference evidence="1" key="1">
    <citation type="journal article" date="2006" name="Appl. Environ. Microbiol.">
        <title>Isolation, characterization, and heterologous expression of the biosynthesis gene cluster for the antitumor anthracycline steffimycin.</title>
        <authorList>
            <person name="Gullon S."/>
            <person name="Olano C."/>
            <person name="Abdelfattah M.S."/>
            <person name="Brana A.F."/>
            <person name="Rohr J."/>
            <person name="Mendez C."/>
            <person name="Salas J.A."/>
        </authorList>
    </citation>
    <scope>NUCLEOTIDE SEQUENCE</scope>
    <source>
        <strain evidence="1">NRRL 3193</strain>
    </source>
</reference>
<dbReference type="GO" id="GO:0008374">
    <property type="term" value="F:O-acyltransferase activity"/>
    <property type="evidence" value="ECO:0007669"/>
    <property type="project" value="InterPro"/>
</dbReference>
<accession>Q2P9Y6</accession>
<dbReference type="InterPro" id="IPR029058">
    <property type="entry name" value="AB_hydrolase_fold"/>
</dbReference>
<sequence length="1404" mass="151846">MLLGSFAAQDLVPDGDHETAGPSAALQDFLLDECTRISTPRGRRWRLADGSRTRTLEQLRTRERLLAAARNAPRRDDPARAWAERLLRGENPPLEEQSFEELYTALTVVGWFRDAPVSRKALVHDGVRLPDLDDLESAVKRARLFQPLRALADARFTGRTTELALLNAVFEGARDTSESAQVPASALSVGSQELSTWTFVHGPGGVGKSTLLARFVLDRLDGRRSVPVDERTSSQDRERRGSSPCFYLTFDRHDLVAERPLTLVAESVRQLGLLRPDLAQRTAELERELEITLSADWFTRSEDSHHGPRAAHQRDELTLIDAFAALVASITGGTDVSQPWLLALDAFEQVQRGGPVALRRLLDFLDGLRRAHPGLRVLAAGRVPVAEPAFRPLRLDGFDAVTARAFLRRELADAPSVPPAHGQFTAGDQDIEEIIGIVGTSPLNLKLAAALVHREGVRFLGEGDLPAELRLKLSAETVQGVLYRRLLDHFHDRDLRRIASPGLVVRVLTPDVIREVLAVPCGLGRLDEDRARRMYYAFRAEATLVEDVPGQEAVVHRGDVRRAMLPLLRRDHRTVVERIHRKAVRYYARTDAHTDPVASRVEELYHRLALGQSTRTLDGRWIEDAGPLLESAIEELPASAQVYLIEKLGGSAPDDLRAAGDDEVWERQALRIGKALLAADDPAGVTNLLGERPHRVSGNLDLTALSMRAALALRRPVDAYDLVGGAMDLAADTADPEVFVELTLLGARSCEDLGRFEEALDLLGRARRVADEPGMVTRLLSVAAAQLRIHRRSGTAATAEATALRAETVRRVRALSSKALRRHPQLIRELAAEIGDELPHLVSYTARSLGVGGTEGADDALLGSLTGEVGVVPRVPAGTAGTISVGSVGRGYAVGDYLDTHADTADPWNEALVDTYRHELDRPYTGDAVVVLPGFAGSALVEGETGEAVWGTGVASQQLLTPVDLFRDLERLRVTAAERAGDLVMLRPTGLLREVAWLPLVGGLSPYGALVKGVNSSVLHDRAVLEFPYDWRLSVAAAAPHLAKAALRHLAQWRDHPARRASVLSRVGEGPKLVLVAHAMGGLVAQAALAEFPELARATREVVTIGTPFQGIPKIMQFMDPFGSPLRHVSVARPLAEAARSMPGLYDLLPDTRCVYAGHGGMRRLTLRDVEEVGGDWALAADAFEARLRRQAAVGRLPRWHAIVGTSQPTAQGMSIEGGRVRLLPLTTKVDGEGNYVRDEDDRLIAVQGGGDGLVPLGSAVPSGFAECLPVVGQHSSLLTSSTVVNLVQEIVSGKPASRTLPLSQEAGLRPTSFGISAPPEVTPGDQWTLTVTGADHAALSCSLVRATTGEVIARIRTAPVEGRPGTSTARTTVREPGFYQVVARAGGLSATALVVAVQYATTD</sequence>
<name>Q2P9Y6_9ACTN</name>
<dbReference type="EMBL" id="AM156932">
    <property type="protein sequence ID" value="CAJ42341.1"/>
    <property type="molecule type" value="Genomic_DNA"/>
</dbReference>